<dbReference type="EMBL" id="CM003532">
    <property type="protein sequence ID" value="RCV26045.1"/>
    <property type="molecule type" value="Genomic_DNA"/>
</dbReference>
<gene>
    <name evidence="1" type="ORF">SETIT_5G213800v2</name>
</gene>
<reference evidence="1" key="1">
    <citation type="journal article" date="2012" name="Nat. Biotechnol.">
        <title>Reference genome sequence of the model plant Setaria.</title>
        <authorList>
            <person name="Bennetzen J.L."/>
            <person name="Schmutz J."/>
            <person name="Wang H."/>
            <person name="Percifield R."/>
            <person name="Hawkins J."/>
            <person name="Pontaroli A.C."/>
            <person name="Estep M."/>
            <person name="Feng L."/>
            <person name="Vaughn J.N."/>
            <person name="Grimwood J."/>
            <person name="Jenkins J."/>
            <person name="Barry K."/>
            <person name="Lindquist E."/>
            <person name="Hellsten U."/>
            <person name="Deshpande S."/>
            <person name="Wang X."/>
            <person name="Wu X."/>
            <person name="Mitros T."/>
            <person name="Triplett J."/>
            <person name="Yang X."/>
            <person name="Ye C.Y."/>
            <person name="Mauro-Herrera M."/>
            <person name="Wang L."/>
            <person name="Li P."/>
            <person name="Sharma M."/>
            <person name="Sharma R."/>
            <person name="Ronald P.C."/>
            <person name="Panaud O."/>
            <person name="Kellogg E.A."/>
            <person name="Brutnell T.P."/>
            <person name="Doust A.N."/>
            <person name="Tuskan G.A."/>
            <person name="Rokhsar D."/>
            <person name="Devos K.M."/>
        </authorList>
    </citation>
    <scope>NUCLEOTIDE SEQUENCE [LARGE SCALE GENOMIC DNA]</scope>
    <source>
        <strain evidence="1">Yugu1</strain>
    </source>
</reference>
<protein>
    <submittedName>
        <fullName evidence="1">Uncharacterized protein</fullName>
    </submittedName>
</protein>
<name>A0A368R772_SETIT</name>
<dbReference type="OrthoDB" id="190265at2759"/>
<accession>A0A368R772</accession>
<proteinExistence type="predicted"/>
<sequence length="60" mass="7185">MEWLQDRFCIHTDMNISLSVNVSMTYRSFMHSDVYDGGYPRRYFFQNDLVTWAISLLLLS</sequence>
<reference evidence="1" key="2">
    <citation type="submission" date="2015-07" db="EMBL/GenBank/DDBJ databases">
        <authorList>
            <person name="Noorani M."/>
        </authorList>
    </citation>
    <scope>NUCLEOTIDE SEQUENCE</scope>
    <source>
        <strain evidence="1">Yugu1</strain>
    </source>
</reference>
<organism evidence="1">
    <name type="scientific">Setaria italica</name>
    <name type="common">Foxtail millet</name>
    <name type="synonym">Panicum italicum</name>
    <dbReference type="NCBI Taxonomy" id="4555"/>
    <lineage>
        <taxon>Eukaryota</taxon>
        <taxon>Viridiplantae</taxon>
        <taxon>Streptophyta</taxon>
        <taxon>Embryophyta</taxon>
        <taxon>Tracheophyta</taxon>
        <taxon>Spermatophyta</taxon>
        <taxon>Magnoliopsida</taxon>
        <taxon>Liliopsida</taxon>
        <taxon>Poales</taxon>
        <taxon>Poaceae</taxon>
        <taxon>PACMAD clade</taxon>
        <taxon>Panicoideae</taxon>
        <taxon>Panicodae</taxon>
        <taxon>Paniceae</taxon>
        <taxon>Cenchrinae</taxon>
        <taxon>Setaria</taxon>
    </lineage>
</organism>
<dbReference type="AlphaFoldDB" id="A0A368R772"/>
<evidence type="ECO:0000313" key="1">
    <source>
        <dbReference type="EMBL" id="RCV26045.1"/>
    </source>
</evidence>